<dbReference type="GeneID" id="24108549"/>
<dbReference type="OrthoDB" id="2553467at2759"/>
<dbReference type="AlphaFoldDB" id="R9P2P4"/>
<keyword evidence="3" id="KW-1185">Reference proteome</keyword>
<keyword evidence="1" id="KW-0812">Transmembrane</keyword>
<proteinExistence type="predicted"/>
<organism evidence="2 3">
    <name type="scientific">Pseudozyma hubeiensis (strain SY62)</name>
    <name type="common">Yeast</name>
    <dbReference type="NCBI Taxonomy" id="1305764"/>
    <lineage>
        <taxon>Eukaryota</taxon>
        <taxon>Fungi</taxon>
        <taxon>Dikarya</taxon>
        <taxon>Basidiomycota</taxon>
        <taxon>Ustilaginomycotina</taxon>
        <taxon>Ustilaginomycetes</taxon>
        <taxon>Ustilaginales</taxon>
        <taxon>Ustilaginaceae</taxon>
        <taxon>Pseudozyma</taxon>
    </lineage>
</organism>
<reference evidence="3" key="1">
    <citation type="journal article" date="2013" name="Genome Announc.">
        <title>Draft genome sequence of the basidiomycetous yeast-like fungus Pseudozyma hubeiensis SY62, which produces an abundant amount of the biosurfactant mannosylerythritol lipids.</title>
        <authorList>
            <person name="Konishi M."/>
            <person name="Hatada Y."/>
            <person name="Horiuchi J."/>
        </authorList>
    </citation>
    <scope>NUCLEOTIDE SEQUENCE [LARGE SCALE GENOMIC DNA]</scope>
    <source>
        <strain evidence="3">SY62</strain>
    </source>
</reference>
<dbReference type="HOGENOM" id="CLU_1555959_0_0_1"/>
<keyword evidence="1" id="KW-1133">Transmembrane helix</keyword>
<dbReference type="Proteomes" id="UP000014071">
    <property type="component" value="Unassembled WGS sequence"/>
</dbReference>
<dbReference type="EMBL" id="DF238796">
    <property type="protein sequence ID" value="GAC95683.1"/>
    <property type="molecule type" value="Genomic_DNA"/>
</dbReference>
<evidence type="ECO:0000256" key="1">
    <source>
        <dbReference type="SAM" id="Phobius"/>
    </source>
</evidence>
<sequence length="172" mass="17753">MNTSTACNGTTLPTSTSFQIPAGRPFCGFVGFAPSSSGSSTIQSCCVGPVLNGSQYDGSAAGASSARKYEGCIVYCQVSEQYDGRPTNWKSCVEPLLPSQAGKQWTCDTGRNDTIQGAVTNTSQTGQGDGRGSVNAANVVKMTAFDQFFSLAMAVLLGLQLLLPVVAATTLA</sequence>
<evidence type="ECO:0000313" key="3">
    <source>
        <dbReference type="Proteomes" id="UP000014071"/>
    </source>
</evidence>
<dbReference type="RefSeq" id="XP_012189270.1">
    <property type="nucleotide sequence ID" value="XM_012333880.1"/>
</dbReference>
<accession>R9P2P4</accession>
<keyword evidence="1" id="KW-0472">Membrane</keyword>
<name>R9P2P4_PSEHS</name>
<evidence type="ECO:0000313" key="2">
    <source>
        <dbReference type="EMBL" id="GAC95683.1"/>
    </source>
</evidence>
<protein>
    <submittedName>
        <fullName evidence="2">Endo-rhamnogalacturonase</fullName>
    </submittedName>
</protein>
<feature type="transmembrane region" description="Helical" evidence="1">
    <location>
        <begin position="148"/>
        <end position="171"/>
    </location>
</feature>
<gene>
    <name evidence="2" type="ORF">PHSY_003259</name>
</gene>